<reference evidence="2" key="3">
    <citation type="journal article" date="2024" name="Int. J. Antimicrob. Agents">
        <title>Identification of a novel Providencia species showing multi-drug-resistant in three patients with hospital-acquired infection.</title>
        <authorList>
            <person name="Yang W."/>
            <person name="Chen J."/>
            <person name="Yang F."/>
            <person name="Ji P."/>
            <person name="Shen S."/>
            <person name="Yin D."/>
            <person name="Hu F."/>
        </authorList>
    </citation>
    <scope>NUCLEOTIDE SEQUENCE</scope>
    <source>
        <strain evidence="2">CRE-138-0111</strain>
    </source>
</reference>
<evidence type="ECO:0008006" key="5">
    <source>
        <dbReference type="Google" id="ProtNLM"/>
    </source>
</evidence>
<protein>
    <recommendedName>
        <fullName evidence="5">VOC domain-containing protein</fullName>
    </recommendedName>
</protein>
<comment type="caution">
    <text evidence="1">The sequence shown here is derived from an EMBL/GenBank/DDBJ whole genome shotgun (WGS) entry which is preliminary data.</text>
</comment>
<gene>
    <name evidence="1" type="ORF">P7V44_04260</name>
    <name evidence="2" type="ORF">Q5E86_00010</name>
</gene>
<dbReference type="EMBL" id="JARRYG010000003">
    <property type="protein sequence ID" value="MDG4695449.1"/>
    <property type="molecule type" value="Genomic_DNA"/>
</dbReference>
<dbReference type="Proteomes" id="UP001156701">
    <property type="component" value="Unassembled WGS sequence"/>
</dbReference>
<evidence type="ECO:0000313" key="1">
    <source>
        <dbReference type="EMBL" id="MDG4695449.1"/>
    </source>
</evidence>
<sequence length="71" mass="8273">MKLTAIDHVHVYVDGLDDAIKWYKDILFFEVTPKFKFWFDLGGPLVINNNDVHLPLFKRTIKILVTQSLLA</sequence>
<dbReference type="SUPFAM" id="SSF54593">
    <property type="entry name" value="Glyoxalase/Bleomycin resistance protein/Dihydroxybiphenyl dioxygenase"/>
    <property type="match status" value="1"/>
</dbReference>
<evidence type="ECO:0000313" key="3">
    <source>
        <dbReference type="Proteomes" id="UP001156701"/>
    </source>
</evidence>
<dbReference type="RefSeq" id="WP_048606782.1">
    <property type="nucleotide sequence ID" value="NZ_JARRYG010000003.1"/>
</dbReference>
<reference evidence="2" key="2">
    <citation type="submission" date="2023-07" db="EMBL/GenBank/DDBJ databases">
        <authorList>
            <person name="Yang W."/>
            <person name="Chen J."/>
            <person name="Ji P."/>
            <person name="Hu F."/>
        </authorList>
    </citation>
    <scope>NUCLEOTIDE SEQUENCE</scope>
    <source>
        <strain evidence="2">CRE-138-0111</strain>
    </source>
</reference>
<proteinExistence type="predicted"/>
<keyword evidence="4" id="KW-1185">Reference proteome</keyword>
<evidence type="ECO:0000313" key="2">
    <source>
        <dbReference type="EMBL" id="MDO7854787.1"/>
    </source>
</evidence>
<evidence type="ECO:0000313" key="4">
    <source>
        <dbReference type="Proteomes" id="UP001176478"/>
    </source>
</evidence>
<dbReference type="AlphaFoldDB" id="A0AA42JYI4"/>
<dbReference type="EMBL" id="JAUQTG010000001">
    <property type="protein sequence ID" value="MDO7854787.1"/>
    <property type="molecule type" value="Genomic_DNA"/>
</dbReference>
<dbReference type="Proteomes" id="UP001176478">
    <property type="component" value="Unassembled WGS sequence"/>
</dbReference>
<name>A0AA42JYI4_9GAMM</name>
<accession>A0AA42JYI4</accession>
<dbReference type="Gene3D" id="3.10.180.10">
    <property type="entry name" value="2,3-Dihydroxybiphenyl 1,2-Dioxygenase, domain 1"/>
    <property type="match status" value="1"/>
</dbReference>
<organism evidence="1 3">
    <name type="scientific">Providencia huashanensis</name>
    <dbReference type="NCBI Taxonomy" id="3037798"/>
    <lineage>
        <taxon>Bacteria</taxon>
        <taxon>Pseudomonadati</taxon>
        <taxon>Pseudomonadota</taxon>
        <taxon>Gammaproteobacteria</taxon>
        <taxon>Enterobacterales</taxon>
        <taxon>Morganellaceae</taxon>
        <taxon>Providencia</taxon>
    </lineage>
</organism>
<dbReference type="InterPro" id="IPR029068">
    <property type="entry name" value="Glyas_Bleomycin-R_OHBP_Dase"/>
</dbReference>
<reference evidence="1" key="1">
    <citation type="submission" date="2023-03" db="EMBL/GenBank/DDBJ databases">
        <title>a new species belonging to Providencia genus.</title>
        <authorList>
            <person name="Yang W."/>
            <person name="Hu F."/>
            <person name="Shen S."/>
            <person name="Ding L."/>
            <person name="Yin D."/>
        </authorList>
    </citation>
    <scope>NUCLEOTIDE SEQUENCE</scope>
    <source>
        <strain evidence="1">CRE-3FA-0001</strain>
    </source>
</reference>